<dbReference type="InterPro" id="IPR000639">
    <property type="entry name" value="Epox_hydrolase-like"/>
</dbReference>
<dbReference type="EC" id="3.1.1.3" evidence="2"/>
<dbReference type="PANTHER" id="PTHR43798">
    <property type="entry name" value="MONOACYLGLYCEROL LIPASE"/>
    <property type="match status" value="1"/>
</dbReference>
<dbReference type="KEGG" id="sbae:DSM104329_00926"/>
<dbReference type="SUPFAM" id="SSF53474">
    <property type="entry name" value="alpha/beta-Hydrolases"/>
    <property type="match status" value="1"/>
</dbReference>
<dbReference type="GO" id="GO:0004806">
    <property type="term" value="F:triacylglycerol lipase activity"/>
    <property type="evidence" value="ECO:0007669"/>
    <property type="project" value="UniProtKB-EC"/>
</dbReference>
<dbReference type="Proteomes" id="UP001162834">
    <property type="component" value="Chromosome"/>
</dbReference>
<name>A0A9E6XU45_9ACTN</name>
<dbReference type="Pfam" id="PF12697">
    <property type="entry name" value="Abhydrolase_6"/>
    <property type="match status" value="1"/>
</dbReference>
<gene>
    <name evidence="2" type="primary">lip3</name>
    <name evidence="2" type="ORF">DSM104329_00926</name>
</gene>
<protein>
    <submittedName>
        <fullName evidence="2">Lipase 3</fullName>
        <ecNumber evidence="2">3.1.1.3</ecNumber>
    </submittedName>
</protein>
<feature type="domain" description="AB hydrolase-1" evidence="1">
    <location>
        <begin position="16"/>
        <end position="257"/>
    </location>
</feature>
<dbReference type="Gene3D" id="3.40.50.1820">
    <property type="entry name" value="alpha/beta hydrolase"/>
    <property type="match status" value="1"/>
</dbReference>
<dbReference type="PRINTS" id="PR00412">
    <property type="entry name" value="EPOXHYDRLASE"/>
</dbReference>
<dbReference type="EMBL" id="CP087164">
    <property type="protein sequence ID" value="UGS34547.1"/>
    <property type="molecule type" value="Genomic_DNA"/>
</dbReference>
<proteinExistence type="predicted"/>
<accession>A0A9E6XU45</accession>
<sequence length="272" mass="29839">MTVPPEHHGGAGTPLLALHGFTDTWRAWTPVLPALEEHHEVLAPTLPGHYGGSPFPDGVEMTVEAGCDLLEERMDEEGWGVAHIVGSSYGGWLALELAARGRARSVVGVCPAGGWEPRSREGEAVYRYFIQTHHLLKATGRMAHALAARRRLKWISLHDVVAHPERVPPRAALDMIEGAAGCSVVNEGIALARRDGAFGELGAIDCPVRILYGERDRLIRWPGHYLRLLRLLPDAEFLALPDAGHLPMWDDPELVARRILEVTQRVDAAVQT</sequence>
<evidence type="ECO:0000313" key="2">
    <source>
        <dbReference type="EMBL" id="UGS34547.1"/>
    </source>
</evidence>
<evidence type="ECO:0000259" key="1">
    <source>
        <dbReference type="Pfam" id="PF12697"/>
    </source>
</evidence>
<dbReference type="InterPro" id="IPR050266">
    <property type="entry name" value="AB_hydrolase_sf"/>
</dbReference>
<reference evidence="2" key="1">
    <citation type="journal article" date="2022" name="Int. J. Syst. Evol. Microbiol.">
        <title>Pseudomonas aegrilactucae sp. nov. and Pseudomonas morbosilactucae sp. nov., pathogens causing bacterial rot of lettuce in Japan.</title>
        <authorList>
            <person name="Sawada H."/>
            <person name="Fujikawa T."/>
            <person name="Satou M."/>
        </authorList>
    </citation>
    <scope>NUCLEOTIDE SEQUENCE</scope>
    <source>
        <strain evidence="2">0166_1</strain>
    </source>
</reference>
<evidence type="ECO:0000313" key="3">
    <source>
        <dbReference type="Proteomes" id="UP001162834"/>
    </source>
</evidence>
<dbReference type="InterPro" id="IPR000073">
    <property type="entry name" value="AB_hydrolase_1"/>
</dbReference>
<keyword evidence="2" id="KW-0378">Hydrolase</keyword>
<keyword evidence="3" id="KW-1185">Reference proteome</keyword>
<dbReference type="AlphaFoldDB" id="A0A9E6XU45"/>
<dbReference type="InterPro" id="IPR029058">
    <property type="entry name" value="AB_hydrolase_fold"/>
</dbReference>
<dbReference type="RefSeq" id="WP_259314214.1">
    <property type="nucleotide sequence ID" value="NZ_CP087164.1"/>
</dbReference>
<organism evidence="2 3">
    <name type="scientific">Capillimicrobium parvum</name>
    <dbReference type="NCBI Taxonomy" id="2884022"/>
    <lineage>
        <taxon>Bacteria</taxon>
        <taxon>Bacillati</taxon>
        <taxon>Actinomycetota</taxon>
        <taxon>Thermoleophilia</taxon>
        <taxon>Solirubrobacterales</taxon>
        <taxon>Capillimicrobiaceae</taxon>
        <taxon>Capillimicrobium</taxon>
    </lineage>
</organism>